<keyword evidence="4" id="KW-1185">Reference proteome</keyword>
<dbReference type="PANTHER" id="PTHR33119:SF1">
    <property type="entry name" value="FE2OG DIOXYGENASE DOMAIN-CONTAINING PROTEIN"/>
    <property type="match status" value="1"/>
</dbReference>
<accession>A0ABP0E4C8</accession>
<dbReference type="Proteomes" id="UP001642501">
    <property type="component" value="Unassembled WGS sequence"/>
</dbReference>
<dbReference type="InterPro" id="IPR049192">
    <property type="entry name" value="DUF4246_C"/>
</dbReference>
<evidence type="ECO:0000259" key="2">
    <source>
        <dbReference type="Pfam" id="PF14033"/>
    </source>
</evidence>
<feature type="domain" description="DUF4246" evidence="2">
    <location>
        <begin position="87"/>
        <end position="526"/>
    </location>
</feature>
<dbReference type="InterPro" id="IPR025340">
    <property type="entry name" value="DUF4246"/>
</dbReference>
<dbReference type="Pfam" id="PF14033">
    <property type="entry name" value="DUF4246"/>
    <property type="match status" value="1"/>
</dbReference>
<name>A0ABP0E4C8_9PEZI</name>
<proteinExistence type="predicted"/>
<evidence type="ECO:0000313" key="3">
    <source>
        <dbReference type="EMBL" id="CAK7275430.1"/>
    </source>
</evidence>
<organism evidence="3 4">
    <name type="scientific">Sporothrix epigloea</name>
    <dbReference type="NCBI Taxonomy" id="1892477"/>
    <lineage>
        <taxon>Eukaryota</taxon>
        <taxon>Fungi</taxon>
        <taxon>Dikarya</taxon>
        <taxon>Ascomycota</taxon>
        <taxon>Pezizomycotina</taxon>
        <taxon>Sordariomycetes</taxon>
        <taxon>Sordariomycetidae</taxon>
        <taxon>Ophiostomatales</taxon>
        <taxon>Ophiostomataceae</taxon>
        <taxon>Sporothrix</taxon>
    </lineage>
</organism>
<dbReference type="PANTHER" id="PTHR33119">
    <property type="entry name" value="IFI3P"/>
    <property type="match status" value="1"/>
</dbReference>
<feature type="region of interest" description="Disordered" evidence="1">
    <location>
        <begin position="293"/>
        <end position="318"/>
    </location>
</feature>
<gene>
    <name evidence="3" type="ORF">SEPCBS57363_006677</name>
</gene>
<feature type="compositionally biased region" description="Basic residues" evidence="1">
    <location>
        <begin position="297"/>
        <end position="308"/>
    </location>
</feature>
<protein>
    <recommendedName>
        <fullName evidence="2">DUF4246 domain-containing protein</fullName>
    </recommendedName>
</protein>
<reference evidence="3 4" key="1">
    <citation type="submission" date="2024-01" db="EMBL/GenBank/DDBJ databases">
        <authorList>
            <person name="Allen C."/>
            <person name="Tagirdzhanova G."/>
        </authorList>
    </citation>
    <scope>NUCLEOTIDE SEQUENCE [LARGE SCALE GENOMIC DNA]</scope>
    <source>
        <strain evidence="3 4">CBS 573.63</strain>
    </source>
</reference>
<evidence type="ECO:0000313" key="4">
    <source>
        <dbReference type="Proteomes" id="UP001642501"/>
    </source>
</evidence>
<sequence>MATGNTSTTEEATPAIATDAQRVKLPGFGLPRSFGLGDEDFKFFQALESDDRGKLGKGLTRREQRMLDFMDKVTDEPGWERQVYDEKMCIKELREKAARLAETGFVTTLNSEVTVAKSDSAVSAYLLDSIRQCVAHLEAVSVWEGGYQLGSDQQALDLLDPSLFPVVFGLTRALPYGAVPLYDCAAYTGCGDLTVDEPIKQEESETERPKRQSKYQWLPSDVVISKTENGKITTAKITSYINNLHPHRHRALYSVFEQFVAAAVPLWEEVLTDWGDRRRIKLITTDDDKDFYMPKGKVYRPPRGRGKRSRDEDDSDDDPMWSDHYENWELRHRALKFREPHQFEPSADRLAATKRVNLRTDGHSPTFSKGLQVIFKLTTIHLTPEKPDYTSADWQIDGTLSERICATALYYYDEDNIKPSFLAFRQCVDEDEVGGLAIQGTYHSLEKYTGLYNRQVAVQDLGRIQTRFNRLLVYPNVLQQSAGSFSLRDPSRPGYRKILTMYLIDPNRRVLSSANVPPQRRDWWSERVLGTTALSRLPNESFAHVIDLVDTFPLSPEKALAIRADLKMQHKALAQEQQQRIDKHTFQFSDF</sequence>
<evidence type="ECO:0000256" key="1">
    <source>
        <dbReference type="SAM" id="MobiDB-lite"/>
    </source>
</evidence>
<comment type="caution">
    <text evidence="3">The sequence shown here is derived from an EMBL/GenBank/DDBJ whole genome shotgun (WGS) entry which is preliminary data.</text>
</comment>
<dbReference type="EMBL" id="CAWUOM010000231">
    <property type="protein sequence ID" value="CAK7275430.1"/>
    <property type="molecule type" value="Genomic_DNA"/>
</dbReference>